<protein>
    <submittedName>
        <fullName evidence="1">Uncharacterized protein</fullName>
    </submittedName>
</protein>
<proteinExistence type="predicted"/>
<evidence type="ECO:0000313" key="1">
    <source>
        <dbReference type="EMBL" id="MBY8821856.1"/>
    </source>
</evidence>
<sequence>MAKVTISAYSDLPRGLGSGLLPIAPPDPLYKDSFGTTGQSDPLPDNARFIRVATDTAICIRRNGTGADGDDDLQFANTAEFWGVSEGAIVSWTTA</sequence>
<gene>
    <name evidence="1" type="ORF">K7G82_06110</name>
</gene>
<accession>A0ABS7PKP1</accession>
<dbReference type="RefSeq" id="WP_222988934.1">
    <property type="nucleotide sequence ID" value="NZ_JAINVV010000003.1"/>
</dbReference>
<name>A0ABS7PKP1_9SPHN</name>
<reference evidence="1 2" key="1">
    <citation type="submission" date="2021-08" db="EMBL/GenBank/DDBJ databases">
        <authorList>
            <person name="Tuo L."/>
        </authorList>
    </citation>
    <scope>NUCLEOTIDE SEQUENCE [LARGE SCALE GENOMIC DNA]</scope>
    <source>
        <strain evidence="1 2">JCM 31229</strain>
    </source>
</reference>
<evidence type="ECO:0000313" key="2">
    <source>
        <dbReference type="Proteomes" id="UP000706039"/>
    </source>
</evidence>
<organism evidence="1 2">
    <name type="scientific">Sphingomonas colocasiae</name>
    <dbReference type="NCBI Taxonomy" id="1848973"/>
    <lineage>
        <taxon>Bacteria</taxon>
        <taxon>Pseudomonadati</taxon>
        <taxon>Pseudomonadota</taxon>
        <taxon>Alphaproteobacteria</taxon>
        <taxon>Sphingomonadales</taxon>
        <taxon>Sphingomonadaceae</taxon>
        <taxon>Sphingomonas</taxon>
    </lineage>
</organism>
<dbReference type="EMBL" id="JAINVV010000003">
    <property type="protein sequence ID" value="MBY8821856.1"/>
    <property type="molecule type" value="Genomic_DNA"/>
</dbReference>
<keyword evidence="2" id="KW-1185">Reference proteome</keyword>
<comment type="caution">
    <text evidence="1">The sequence shown here is derived from an EMBL/GenBank/DDBJ whole genome shotgun (WGS) entry which is preliminary data.</text>
</comment>
<dbReference type="Proteomes" id="UP000706039">
    <property type="component" value="Unassembled WGS sequence"/>
</dbReference>